<sequence>MGEAIRAVDGGSAGEHDREWRAGPPPPWPEPPEWELPSARWRRQVLAAPGLALLGVAMLVAEVMLDNRQGRRAAALCHRLPVPWTQFAAAYAALLCGVAGSVLCVLLFRAASRVGARGAETWQGTLALCICVANVLALLVEAVAVHGVHAEAGDPYWQCSGAPALAGLHMLMQSHVL</sequence>
<organism evidence="3 4">
    <name type="scientific">Actinacidiphila yanglinensis</name>
    <dbReference type="NCBI Taxonomy" id="310779"/>
    <lineage>
        <taxon>Bacteria</taxon>
        <taxon>Bacillati</taxon>
        <taxon>Actinomycetota</taxon>
        <taxon>Actinomycetes</taxon>
        <taxon>Kitasatosporales</taxon>
        <taxon>Streptomycetaceae</taxon>
        <taxon>Actinacidiphila</taxon>
    </lineage>
</organism>
<gene>
    <name evidence="3" type="ORF">SAMN05216223_12845</name>
</gene>
<proteinExistence type="predicted"/>
<dbReference type="AlphaFoldDB" id="A0A1H6EA24"/>
<feature type="region of interest" description="Disordered" evidence="1">
    <location>
        <begin position="1"/>
        <end position="32"/>
    </location>
</feature>
<dbReference type="Proteomes" id="UP000236754">
    <property type="component" value="Unassembled WGS sequence"/>
</dbReference>
<feature type="transmembrane region" description="Helical" evidence="2">
    <location>
        <begin position="85"/>
        <end position="108"/>
    </location>
</feature>
<name>A0A1H6EA24_9ACTN</name>
<evidence type="ECO:0000313" key="3">
    <source>
        <dbReference type="EMBL" id="SEG93665.1"/>
    </source>
</evidence>
<accession>A0A1H6EA24</accession>
<keyword evidence="2" id="KW-0472">Membrane</keyword>
<dbReference type="RefSeq" id="WP_146088436.1">
    <property type="nucleotide sequence ID" value="NZ_FNVU01000028.1"/>
</dbReference>
<evidence type="ECO:0000256" key="2">
    <source>
        <dbReference type="SAM" id="Phobius"/>
    </source>
</evidence>
<reference evidence="3 4" key="1">
    <citation type="submission" date="2016-10" db="EMBL/GenBank/DDBJ databases">
        <authorList>
            <person name="de Groot N.N."/>
        </authorList>
    </citation>
    <scope>NUCLEOTIDE SEQUENCE [LARGE SCALE GENOMIC DNA]</scope>
    <source>
        <strain evidence="3 4">CGMCC 4.2023</strain>
    </source>
</reference>
<protein>
    <submittedName>
        <fullName evidence="3">Uncharacterized protein</fullName>
    </submittedName>
</protein>
<keyword evidence="4" id="KW-1185">Reference proteome</keyword>
<evidence type="ECO:0000256" key="1">
    <source>
        <dbReference type="SAM" id="MobiDB-lite"/>
    </source>
</evidence>
<evidence type="ECO:0000313" key="4">
    <source>
        <dbReference type="Proteomes" id="UP000236754"/>
    </source>
</evidence>
<dbReference type="EMBL" id="FNVU01000028">
    <property type="protein sequence ID" value="SEG93665.1"/>
    <property type="molecule type" value="Genomic_DNA"/>
</dbReference>
<keyword evidence="2" id="KW-1133">Transmembrane helix</keyword>
<keyword evidence="2" id="KW-0812">Transmembrane</keyword>
<feature type="transmembrane region" description="Helical" evidence="2">
    <location>
        <begin position="45"/>
        <end position="65"/>
    </location>
</feature>
<dbReference type="OrthoDB" id="9985406at2"/>